<keyword evidence="5" id="KW-0645">Protease</keyword>
<accession>A0ABV9I0A7</accession>
<dbReference type="InterPro" id="IPR011096">
    <property type="entry name" value="FTP_domain"/>
</dbReference>
<evidence type="ECO:0000259" key="13">
    <source>
        <dbReference type="Pfam" id="PF18962"/>
    </source>
</evidence>
<sequence>MKLFVIGFIFLCSSVIAQQRHKGSIPSTKQRASIPINAVNSAHQIKENPRNVREFLTTLEQNNSLTSEDTAYVITSEHVSSLSGVHHIYYRQAINGIEIQGTESSLHIANDGTLAKAHTNFISGVTSQIKSSGASLSASDAIQAIAGQMNYGTVENLTEISSKSSDKSKLFSKGGISGVEIPAKQMYYLVPNDGIRMVWEISIQELNSSDWWNFRVDASTGVIIDKYNFTQSCNIVGDHSEHVHTTTTDENCEEDFSVIETPRTPVANEEDAFVGSYLVYPVSIESPYYGARQLVTNPENLTASPFGWHDTDGVAGSEFTDTRGNNIESHLDLNADNTIDANSQADGGAGLNFNFAFDATTFDAGSGQTIPLYSGANPSFDAAVTNVFYWSNIIHDITYLYGFDEASGNFQENNYGNGGLGNDSVIGDNQDGSGTCNANFGTPPDGNSPRMQMFVCNDADGAYDNLVIVHEYAHGISTRLTGGAGNSGGLNNQEQQGEGWSDYYGYMYTMNTSNATADRAVGTFLIGQGINGSGIRSFPYSTNMATNPQTYQSLINLGDGAGVAPHAVGEIWATMLYDLTQALIAEYGFDSDLYTGTGGNNISLALVTEGLKLQPASPGFIDSRDAILLADQLLYNGDNQCLIWEAFAARGLGFDATQGSSNLRSDGTAGFQVPPISLTVSTTNFCSINGQETLSGGLVGGGTYSGPGVTDDGNGATFTFDPEVAGIGTHTITYTATDCNGMMGTDTDTITVTEVLPELNPCVNTTIPIGANGTALFDPTAPTNITIVGGNNGSNAQGDSVFAITITEDVTLTFDWNYTTTDDPGFDSFGYVIDDLAAYTQLTSDAIGAQSGSSNVSLTAGQIFGFTVRTDDNGFGAATATITNVMPTFSGALDQSNWEELLFTSDGSATFGGRPVSLLNSCGTINTTLSQSVFTCLDIGVNTVTVTVTDANGNTDTCTTDVTITGSALNTTTFSAGSWDNSVPTGTSMAIIDDTYDTAVLGDITACSCQINSTETVTVRAGDFMNIAGNITVNGTLIVEHEGSVVQIDENAQTINNGSISVAKMTPLIDDRNFVAMSSPVSAEARDRVYGNSRAVFSIIPSNFVPYAIDPVAFPEFVDAENFLDDNNDYLAPVTGSTALPAPGIGQLVFPQPAPNVGDGAYTLTYTQDATHPGTLNSGTITVPINYNGPATINNYNILGNPYASAIDVTAFITANDAVSAVYYWDHITNPTSDLPGAGTSNFSMNDISMRNALMGVAAVNGGTAPSQFMASGQGFGIKAEQAEMMNNTPVVFTNTMRVTGNNDGFRNSESEEVDPSEKLWLNLTTSAYDEAISQVGVGFTDQATAAFDPGYDTKRLGTFLSLFTNLEGEYLAIQGREAFHNEMEIPLGFSTTVEEEAIYTINIDRFEGLHLETAPVYLVDHVLNTVTNLKETSYSFTATKGIQPDRFIIVFKEREVLSTDDGIIKENEITLFPNPTSHTVTLGYVGSKQLQKVMISNINGQYVQQMKVTGFNQSQSFDVQKLSTGIYFMQVIFEDQIVVKKLIVN</sequence>
<evidence type="ECO:0000256" key="11">
    <source>
        <dbReference type="ARBA" id="ARBA00023145"/>
    </source>
</evidence>
<evidence type="ECO:0000256" key="1">
    <source>
        <dbReference type="ARBA" id="ARBA00001947"/>
    </source>
</evidence>
<keyword evidence="15" id="KW-1185">Reference proteome</keyword>
<feature type="domain" description="Secretion system C-terminal sorting" evidence="13">
    <location>
        <begin position="1472"/>
        <end position="1545"/>
    </location>
</feature>
<comment type="caution">
    <text evidence="14">The sequence shown here is derived from an EMBL/GenBank/DDBJ whole genome shotgun (WGS) entry which is preliminary data.</text>
</comment>
<name>A0ABV9I0A7_9FLAO</name>
<evidence type="ECO:0000256" key="7">
    <source>
        <dbReference type="ARBA" id="ARBA00022729"/>
    </source>
</evidence>
<evidence type="ECO:0000259" key="12">
    <source>
        <dbReference type="Pfam" id="PF07504"/>
    </source>
</evidence>
<evidence type="ECO:0000256" key="4">
    <source>
        <dbReference type="ARBA" id="ARBA00022525"/>
    </source>
</evidence>
<comment type="subcellular location">
    <subcellularLocation>
        <location evidence="2">Secreted</location>
    </subcellularLocation>
</comment>
<dbReference type="Pfam" id="PF18962">
    <property type="entry name" value="Por_Secre_tail"/>
    <property type="match status" value="1"/>
</dbReference>
<dbReference type="Pfam" id="PF02128">
    <property type="entry name" value="Peptidase_M36"/>
    <property type="match status" value="1"/>
</dbReference>
<protein>
    <submittedName>
        <fullName evidence="14">M36 family metallopeptidase</fullName>
    </submittedName>
</protein>
<proteinExistence type="inferred from homology"/>
<dbReference type="PANTHER" id="PTHR33478">
    <property type="entry name" value="EXTRACELLULAR METALLOPROTEINASE MEP"/>
    <property type="match status" value="1"/>
</dbReference>
<evidence type="ECO:0000256" key="2">
    <source>
        <dbReference type="ARBA" id="ARBA00004613"/>
    </source>
</evidence>
<evidence type="ECO:0000313" key="14">
    <source>
        <dbReference type="EMBL" id="MFC4635547.1"/>
    </source>
</evidence>
<evidence type="ECO:0000256" key="6">
    <source>
        <dbReference type="ARBA" id="ARBA00022723"/>
    </source>
</evidence>
<gene>
    <name evidence="14" type="ORF">ACFO3O_16675</name>
</gene>
<dbReference type="InterPro" id="IPR027268">
    <property type="entry name" value="Peptidase_M4/M1_CTD_sf"/>
</dbReference>
<evidence type="ECO:0000256" key="9">
    <source>
        <dbReference type="ARBA" id="ARBA00022833"/>
    </source>
</evidence>
<dbReference type="SUPFAM" id="SSF55486">
    <property type="entry name" value="Metalloproteases ('zincins'), catalytic domain"/>
    <property type="match status" value="1"/>
</dbReference>
<evidence type="ECO:0000313" key="15">
    <source>
        <dbReference type="Proteomes" id="UP001596043"/>
    </source>
</evidence>
<dbReference type="Gene3D" id="1.10.390.10">
    <property type="entry name" value="Neutral Protease Domain 2"/>
    <property type="match status" value="1"/>
</dbReference>
<evidence type="ECO:0000256" key="10">
    <source>
        <dbReference type="ARBA" id="ARBA00023049"/>
    </source>
</evidence>
<keyword evidence="4" id="KW-0964">Secreted</keyword>
<dbReference type="RefSeq" id="WP_379980882.1">
    <property type="nucleotide sequence ID" value="NZ_JBHSFV010000011.1"/>
</dbReference>
<dbReference type="InterPro" id="IPR050371">
    <property type="entry name" value="Fungal_virulence_M36"/>
</dbReference>
<evidence type="ECO:0000256" key="5">
    <source>
        <dbReference type="ARBA" id="ARBA00022670"/>
    </source>
</evidence>
<keyword evidence="9" id="KW-0862">Zinc</keyword>
<dbReference type="Proteomes" id="UP001596043">
    <property type="component" value="Unassembled WGS sequence"/>
</dbReference>
<keyword evidence="6" id="KW-0479">Metal-binding</keyword>
<keyword evidence="10" id="KW-0482">Metalloprotease</keyword>
<evidence type="ECO:0000256" key="8">
    <source>
        <dbReference type="ARBA" id="ARBA00022801"/>
    </source>
</evidence>
<dbReference type="Gene3D" id="3.10.170.10">
    <property type="match status" value="1"/>
</dbReference>
<reference evidence="15" key="1">
    <citation type="journal article" date="2019" name="Int. J. Syst. Evol. Microbiol.">
        <title>The Global Catalogue of Microorganisms (GCM) 10K type strain sequencing project: providing services to taxonomists for standard genome sequencing and annotation.</title>
        <authorList>
            <consortium name="The Broad Institute Genomics Platform"/>
            <consortium name="The Broad Institute Genome Sequencing Center for Infectious Disease"/>
            <person name="Wu L."/>
            <person name="Ma J."/>
        </authorList>
    </citation>
    <scope>NUCLEOTIDE SEQUENCE [LARGE SCALE GENOMIC DNA]</scope>
    <source>
        <strain evidence="15">YJ-61-S</strain>
    </source>
</reference>
<dbReference type="EMBL" id="JBHSFV010000011">
    <property type="protein sequence ID" value="MFC4635547.1"/>
    <property type="molecule type" value="Genomic_DNA"/>
</dbReference>
<organism evidence="14 15">
    <name type="scientific">Dokdonia ponticola</name>
    <dbReference type="NCBI Taxonomy" id="2041041"/>
    <lineage>
        <taxon>Bacteria</taxon>
        <taxon>Pseudomonadati</taxon>
        <taxon>Bacteroidota</taxon>
        <taxon>Flavobacteriia</taxon>
        <taxon>Flavobacteriales</taxon>
        <taxon>Flavobacteriaceae</taxon>
        <taxon>Dokdonia</taxon>
    </lineage>
</organism>
<dbReference type="InterPro" id="IPR001842">
    <property type="entry name" value="Peptidase_M36"/>
</dbReference>
<comment type="similarity">
    <text evidence="3">Belongs to the peptidase M36 family.</text>
</comment>
<feature type="domain" description="FTP" evidence="12">
    <location>
        <begin position="72"/>
        <end position="118"/>
    </location>
</feature>
<comment type="cofactor">
    <cofactor evidence="1">
        <name>Zn(2+)</name>
        <dbReference type="ChEBI" id="CHEBI:29105"/>
    </cofactor>
</comment>
<keyword evidence="11" id="KW-0865">Zymogen</keyword>
<evidence type="ECO:0000256" key="3">
    <source>
        <dbReference type="ARBA" id="ARBA00006006"/>
    </source>
</evidence>
<keyword evidence="8" id="KW-0378">Hydrolase</keyword>
<dbReference type="NCBIfam" id="TIGR04183">
    <property type="entry name" value="Por_Secre_tail"/>
    <property type="match status" value="1"/>
</dbReference>
<keyword evidence="7" id="KW-0732">Signal</keyword>
<dbReference type="InterPro" id="IPR026444">
    <property type="entry name" value="Secre_tail"/>
</dbReference>
<dbReference type="CDD" id="cd09596">
    <property type="entry name" value="M36"/>
    <property type="match status" value="1"/>
</dbReference>
<dbReference type="Pfam" id="PF07504">
    <property type="entry name" value="FTP"/>
    <property type="match status" value="1"/>
</dbReference>
<dbReference type="PANTHER" id="PTHR33478:SF1">
    <property type="entry name" value="EXTRACELLULAR METALLOPROTEINASE MEP"/>
    <property type="match status" value="1"/>
</dbReference>